<evidence type="ECO:0008006" key="8">
    <source>
        <dbReference type="Google" id="ProtNLM"/>
    </source>
</evidence>
<evidence type="ECO:0000256" key="1">
    <source>
        <dbReference type="ARBA" id="ARBA00006351"/>
    </source>
</evidence>
<keyword evidence="5" id="KW-0732">Signal</keyword>
<dbReference type="Gene3D" id="3.90.550.10">
    <property type="entry name" value="Spore Coat Polysaccharide Biosynthesis Protein SpsA, Chain A"/>
    <property type="match status" value="1"/>
</dbReference>
<keyword evidence="3" id="KW-0808">Transferase</keyword>
<proteinExistence type="inferred from homology"/>
<evidence type="ECO:0000256" key="3">
    <source>
        <dbReference type="ARBA" id="ARBA00022679"/>
    </source>
</evidence>
<accession>A0ABP0MU76</accession>
<dbReference type="SUPFAM" id="SSF53448">
    <property type="entry name" value="Nucleotide-diphospho-sugar transferases"/>
    <property type="match status" value="1"/>
</dbReference>
<gene>
    <name evidence="6" type="ORF">CCMP2556_LOCUS27440</name>
</gene>
<evidence type="ECO:0000256" key="5">
    <source>
        <dbReference type="SAM" id="SignalP"/>
    </source>
</evidence>
<keyword evidence="7" id="KW-1185">Reference proteome</keyword>
<keyword evidence="2" id="KW-0328">Glycosyltransferase</keyword>
<dbReference type="Proteomes" id="UP001642484">
    <property type="component" value="Unassembled WGS sequence"/>
</dbReference>
<dbReference type="PANTHER" id="PTHR13778:SF47">
    <property type="entry name" value="LIPOPOLYSACCHARIDE 1,3-GALACTOSYLTRANSFERASE"/>
    <property type="match status" value="1"/>
</dbReference>
<name>A0ABP0MU76_9DINO</name>
<comment type="similarity">
    <text evidence="1">Belongs to the glycosyltransferase 8 family.</text>
</comment>
<dbReference type="PANTHER" id="PTHR13778">
    <property type="entry name" value="GLYCOSYLTRANSFERASE 8 DOMAIN-CONTAINING PROTEIN"/>
    <property type="match status" value="1"/>
</dbReference>
<evidence type="ECO:0000313" key="7">
    <source>
        <dbReference type="Proteomes" id="UP001642484"/>
    </source>
</evidence>
<evidence type="ECO:0000256" key="4">
    <source>
        <dbReference type="ARBA" id="ARBA00022723"/>
    </source>
</evidence>
<organism evidence="6 7">
    <name type="scientific">Durusdinium trenchii</name>
    <dbReference type="NCBI Taxonomy" id="1381693"/>
    <lineage>
        <taxon>Eukaryota</taxon>
        <taxon>Sar</taxon>
        <taxon>Alveolata</taxon>
        <taxon>Dinophyceae</taxon>
        <taxon>Suessiales</taxon>
        <taxon>Symbiodiniaceae</taxon>
        <taxon>Durusdinium</taxon>
    </lineage>
</organism>
<evidence type="ECO:0000313" key="6">
    <source>
        <dbReference type="EMBL" id="CAK9055033.1"/>
    </source>
</evidence>
<keyword evidence="4" id="KW-0479">Metal-binding</keyword>
<feature type="chain" id="PRO_5046885385" description="Hexosyltransferase" evidence="5">
    <location>
        <begin position="28"/>
        <end position="735"/>
    </location>
</feature>
<comment type="caution">
    <text evidence="6">The sequence shown here is derived from an EMBL/GenBank/DDBJ whole genome shotgun (WGS) entry which is preliminary data.</text>
</comment>
<dbReference type="InterPro" id="IPR050748">
    <property type="entry name" value="Glycosyltrans_8_dom-fam"/>
</dbReference>
<evidence type="ECO:0000256" key="2">
    <source>
        <dbReference type="ARBA" id="ARBA00022676"/>
    </source>
</evidence>
<dbReference type="InterPro" id="IPR029044">
    <property type="entry name" value="Nucleotide-diphossugar_trans"/>
</dbReference>
<feature type="signal peptide" evidence="5">
    <location>
        <begin position="1"/>
        <end position="27"/>
    </location>
</feature>
<dbReference type="InterPro" id="IPR002495">
    <property type="entry name" value="Glyco_trans_8"/>
</dbReference>
<protein>
    <recommendedName>
        <fullName evidence="8">Hexosyltransferase</fullName>
    </recommendedName>
</protein>
<sequence length="735" mass="82453">MLHARSLLDFGATLGTWFLCSVKVCHGQRLKEYNLWVCPHCERGVKVADVTDLSCEAQTSDDGIEWPWVKKAMKNFLTNLRLPPGQRALEHEVERLLALASAPLKGDCYLGIIALGFFAYHFMDTSERQNFIRTTVFGGVTFQKTVPLSYWDVYASGWPIFGLLAIAAETVQNDLQLQSLLQGEQPDVGLTGIDLGPRNCDFPGGPASKEDQRFMMALEKNLRGSDWLNGDEPSPPLPLRTTLEYLAQTSYRKCSWGRAAAYFAAAETLLSGNSVVSLAVWNSTKALVALGEHNLDGCEPNMTVYHEMQSVWPFWQILGRLEKRGLYDQAPDFTAALRPPPALPEAVRLKWQHLLHARHLKVEGKRLPMQAARPQEWGACLDDKADRAHIALSADLAQIDGLIVTLQSSVSSSANATKLCFHTFVLEQQKDFIVKGLTCAFGDAFETLDMEDHGQVLGAFTLHGQARLLIHRLDPARIWSEVGLNLTRPGAVMVGETDLSNSLRSDTGNLGALHNFARFSLHQLLPDLSRVVYLDEDVVVKGDLVELFQVPMRTERGAPGTVAAVQRSNQPLKTYVDVLQPAVPQWLPSEAPSFNAGVMVIDLERWRQRHASQLIAEWIAMNARRRLWLHGSQPPLLLLFHDEVVSLHWSWNVDGLGHRLNYPKNVLNEAKVLHWTGPLKPWRHHGVNRKLWEPHTRECGDLAKLWDLKEMFEVKLWDLIGKASNLLAMVESRVC</sequence>
<reference evidence="6 7" key="1">
    <citation type="submission" date="2024-02" db="EMBL/GenBank/DDBJ databases">
        <authorList>
            <person name="Chen Y."/>
            <person name="Shah S."/>
            <person name="Dougan E. K."/>
            <person name="Thang M."/>
            <person name="Chan C."/>
        </authorList>
    </citation>
    <scope>NUCLEOTIDE SEQUENCE [LARGE SCALE GENOMIC DNA]</scope>
</reference>
<dbReference type="EMBL" id="CAXAMN010019846">
    <property type="protein sequence ID" value="CAK9055033.1"/>
    <property type="molecule type" value="Genomic_DNA"/>
</dbReference>
<dbReference type="Pfam" id="PF01501">
    <property type="entry name" value="Glyco_transf_8"/>
    <property type="match status" value="1"/>
</dbReference>